<dbReference type="RefSeq" id="WP_323732764.1">
    <property type="nucleotide sequence ID" value="NZ_CP110820.1"/>
</dbReference>
<dbReference type="EMBL" id="CP110820">
    <property type="protein sequence ID" value="WPX97152.1"/>
    <property type="molecule type" value="Genomic_DNA"/>
</dbReference>
<evidence type="ECO:0000313" key="1">
    <source>
        <dbReference type="EMBL" id="WPX97152.1"/>
    </source>
</evidence>
<gene>
    <name evidence="1" type="ORF">Bandiella_01296</name>
</gene>
<organism evidence="1 2">
    <name type="scientific">Candidatus Bandiella euplotis</name>
    <dbReference type="NCBI Taxonomy" id="1664265"/>
    <lineage>
        <taxon>Bacteria</taxon>
        <taxon>Pseudomonadati</taxon>
        <taxon>Pseudomonadota</taxon>
        <taxon>Alphaproteobacteria</taxon>
        <taxon>Rickettsiales</taxon>
        <taxon>Candidatus Midichloriaceae</taxon>
        <taxon>Candidatus Bandiella</taxon>
    </lineage>
</organism>
<name>A0ABZ0UMJ0_9RICK</name>
<protein>
    <submittedName>
        <fullName evidence="1">Uncharacterized protein</fullName>
    </submittedName>
</protein>
<dbReference type="Proteomes" id="UP001327219">
    <property type="component" value="Chromosome"/>
</dbReference>
<sequence length="95" mass="10655">MRQNQLVQHRSSDDGKYYEIYRAKARKSGANYVRAAGHGVLDVMTLGLWEVAGTPVEGALSNNRGFIVAQIMYSHKDSDVFENFTIYDANGQKVQ</sequence>
<reference evidence="1 2" key="1">
    <citation type="submission" date="2022-11" db="EMBL/GenBank/DDBJ databases">
        <title>Host association and intracellularity evolved multiple times independently in the Rickettsiales.</title>
        <authorList>
            <person name="Castelli M."/>
            <person name="Nardi T."/>
            <person name="Gammuto L."/>
            <person name="Bellinzona G."/>
            <person name="Sabaneyeva E."/>
            <person name="Potekhin A."/>
            <person name="Serra V."/>
            <person name="Petroni G."/>
            <person name="Sassera D."/>
        </authorList>
    </citation>
    <scope>NUCLEOTIDE SEQUENCE [LARGE SCALE GENOMIC DNA]</scope>
    <source>
        <strain evidence="1 2">NDG2</strain>
    </source>
</reference>
<proteinExistence type="predicted"/>
<keyword evidence="2" id="KW-1185">Reference proteome</keyword>
<evidence type="ECO:0000313" key="2">
    <source>
        <dbReference type="Proteomes" id="UP001327219"/>
    </source>
</evidence>
<accession>A0ABZ0UMJ0</accession>